<sequence length="136" mass="15500">MKQLKDKSTIPSKISFPFQKFTHQKHCRLRPLSHSFDSDHNFSFSDGHKGNYIDVAQLFAKALGKTLASLNVNDQKIGFEQERSNLGAESVTLEAKKEAVSKMVTNLCLSQFQMVKENGTCRLLLPFGRLQYRIYT</sequence>
<name>A0AAV0ZQ60_VICFA</name>
<accession>A0AAV0ZQ60</accession>
<evidence type="ECO:0000313" key="2">
    <source>
        <dbReference type="Proteomes" id="UP001157006"/>
    </source>
</evidence>
<dbReference type="Proteomes" id="UP001157006">
    <property type="component" value="Chromosome 2"/>
</dbReference>
<dbReference type="AlphaFoldDB" id="A0AAV0ZQ60"/>
<dbReference type="EMBL" id="OX451737">
    <property type="protein sequence ID" value="CAI8599809.1"/>
    <property type="molecule type" value="Genomic_DNA"/>
</dbReference>
<proteinExistence type="predicted"/>
<keyword evidence="2" id="KW-1185">Reference proteome</keyword>
<gene>
    <name evidence="1" type="ORF">VFH_II192320</name>
</gene>
<evidence type="ECO:0000313" key="1">
    <source>
        <dbReference type="EMBL" id="CAI8599809.1"/>
    </source>
</evidence>
<organism evidence="1 2">
    <name type="scientific">Vicia faba</name>
    <name type="common">Broad bean</name>
    <name type="synonym">Faba vulgaris</name>
    <dbReference type="NCBI Taxonomy" id="3906"/>
    <lineage>
        <taxon>Eukaryota</taxon>
        <taxon>Viridiplantae</taxon>
        <taxon>Streptophyta</taxon>
        <taxon>Embryophyta</taxon>
        <taxon>Tracheophyta</taxon>
        <taxon>Spermatophyta</taxon>
        <taxon>Magnoliopsida</taxon>
        <taxon>eudicotyledons</taxon>
        <taxon>Gunneridae</taxon>
        <taxon>Pentapetalae</taxon>
        <taxon>rosids</taxon>
        <taxon>fabids</taxon>
        <taxon>Fabales</taxon>
        <taxon>Fabaceae</taxon>
        <taxon>Papilionoideae</taxon>
        <taxon>50 kb inversion clade</taxon>
        <taxon>NPAAA clade</taxon>
        <taxon>Hologalegina</taxon>
        <taxon>IRL clade</taxon>
        <taxon>Fabeae</taxon>
        <taxon>Vicia</taxon>
    </lineage>
</organism>
<reference evidence="1 2" key="1">
    <citation type="submission" date="2023-01" db="EMBL/GenBank/DDBJ databases">
        <authorList>
            <person name="Kreplak J."/>
        </authorList>
    </citation>
    <scope>NUCLEOTIDE SEQUENCE [LARGE SCALE GENOMIC DNA]</scope>
</reference>
<protein>
    <submittedName>
        <fullName evidence="1">Uncharacterized protein</fullName>
    </submittedName>
</protein>